<dbReference type="PROSITE" id="PS00809">
    <property type="entry name" value="ADP_GLC_PYROPHOSPH_2"/>
    <property type="match status" value="1"/>
</dbReference>
<dbReference type="NCBIfam" id="NF003670">
    <property type="entry name" value="PRK05293.1"/>
    <property type="match status" value="1"/>
</dbReference>
<comment type="pathway">
    <text evidence="9">Glycan biosynthesis; glycogen biosynthesis.</text>
</comment>
<evidence type="ECO:0000256" key="7">
    <source>
        <dbReference type="ARBA" id="ARBA00023056"/>
    </source>
</evidence>
<dbReference type="PROSITE" id="PS00808">
    <property type="entry name" value="ADP_GLC_PYROPHOSPH_1"/>
    <property type="match status" value="1"/>
</dbReference>
<evidence type="ECO:0000313" key="13">
    <source>
        <dbReference type="Proteomes" id="UP001501764"/>
    </source>
</evidence>
<dbReference type="RefSeq" id="WP_215635857.1">
    <property type="nucleotide sequence ID" value="NZ_BAAACO010000011.1"/>
</dbReference>
<keyword evidence="4 9" id="KW-0548">Nucleotidyltransferase</keyword>
<evidence type="ECO:0000256" key="3">
    <source>
        <dbReference type="ARBA" id="ARBA00022679"/>
    </source>
</evidence>
<keyword evidence="7 9" id="KW-0320">Glycogen biosynthesis</keyword>
<dbReference type="InterPro" id="IPR011004">
    <property type="entry name" value="Trimer_LpxA-like_sf"/>
</dbReference>
<dbReference type="NCBIfam" id="TIGR02091">
    <property type="entry name" value="glgC"/>
    <property type="match status" value="1"/>
</dbReference>
<dbReference type="GO" id="GO:0016779">
    <property type="term" value="F:nucleotidyltransferase activity"/>
    <property type="evidence" value="ECO:0007669"/>
    <property type="project" value="UniProtKB-KW"/>
</dbReference>
<evidence type="ECO:0000256" key="8">
    <source>
        <dbReference type="ARBA" id="ARBA00023277"/>
    </source>
</evidence>
<dbReference type="Gene3D" id="3.90.550.10">
    <property type="entry name" value="Spore Coat Polysaccharide Biosynthesis Protein SpsA, Chain A"/>
    <property type="match status" value="1"/>
</dbReference>
<dbReference type="InterPro" id="IPR011831">
    <property type="entry name" value="ADP-Glc_PPase"/>
</dbReference>
<evidence type="ECO:0000256" key="2">
    <source>
        <dbReference type="ARBA" id="ARBA00022600"/>
    </source>
</evidence>
<keyword evidence="8 9" id="KW-0119">Carbohydrate metabolism</keyword>
<dbReference type="Pfam" id="PF24894">
    <property type="entry name" value="Hexapep_GlmU"/>
    <property type="match status" value="1"/>
</dbReference>
<dbReference type="PANTHER" id="PTHR43523:SF2">
    <property type="entry name" value="GLUCOSE-1-PHOSPHATE ADENYLYLTRANSFERASE"/>
    <property type="match status" value="1"/>
</dbReference>
<dbReference type="PROSITE" id="PS00810">
    <property type="entry name" value="ADP_GLC_PYROPHOSPH_3"/>
    <property type="match status" value="1"/>
</dbReference>
<dbReference type="HAMAP" id="MF_00624">
    <property type="entry name" value="GlgC"/>
    <property type="match status" value="1"/>
</dbReference>
<dbReference type="InterPro" id="IPR005835">
    <property type="entry name" value="NTP_transferase_dom"/>
</dbReference>
<feature type="site" description="Could play a key role in the communication between the regulatory and the substrate sites" evidence="9">
    <location>
        <position position="99"/>
    </location>
</feature>
<dbReference type="EC" id="2.7.7.27" evidence="9"/>
<evidence type="ECO:0000259" key="10">
    <source>
        <dbReference type="Pfam" id="PF00483"/>
    </source>
</evidence>
<dbReference type="PANTHER" id="PTHR43523">
    <property type="entry name" value="GLUCOSE-1-PHOSPHATE ADENYLYLTRANSFERASE-RELATED"/>
    <property type="match status" value="1"/>
</dbReference>
<dbReference type="EMBL" id="BAAACO010000011">
    <property type="protein sequence ID" value="GAA0860851.1"/>
    <property type="molecule type" value="Genomic_DNA"/>
</dbReference>
<reference evidence="13" key="1">
    <citation type="journal article" date="2019" name="Int. J. Syst. Evol. Microbiol.">
        <title>The Global Catalogue of Microorganisms (GCM) 10K type strain sequencing project: providing services to taxonomists for standard genome sequencing and annotation.</title>
        <authorList>
            <consortium name="The Broad Institute Genomics Platform"/>
            <consortium name="The Broad Institute Genome Sequencing Center for Infectious Disease"/>
            <person name="Wu L."/>
            <person name="Ma J."/>
        </authorList>
    </citation>
    <scope>NUCLEOTIDE SEQUENCE [LARGE SCALE GENOMIC DNA]</scope>
    <source>
        <strain evidence="13">JCM 6485</strain>
    </source>
</reference>
<feature type="binding site" evidence="9">
    <location>
        <begin position="180"/>
        <end position="181"/>
    </location>
    <ligand>
        <name>alpha-D-glucose 1-phosphate</name>
        <dbReference type="ChEBI" id="CHEBI:58601"/>
    </ligand>
</feature>
<evidence type="ECO:0000256" key="6">
    <source>
        <dbReference type="ARBA" id="ARBA00022840"/>
    </source>
</evidence>
<dbReference type="SUPFAM" id="SSF51161">
    <property type="entry name" value="Trimeric LpxA-like enzymes"/>
    <property type="match status" value="1"/>
</dbReference>
<evidence type="ECO:0000259" key="11">
    <source>
        <dbReference type="Pfam" id="PF24894"/>
    </source>
</evidence>
<feature type="binding site" evidence="9">
    <location>
        <position position="100"/>
    </location>
    <ligand>
        <name>alpha-D-glucose 1-phosphate</name>
        <dbReference type="ChEBI" id="CHEBI:58601"/>
    </ligand>
</feature>
<comment type="catalytic activity">
    <reaction evidence="9">
        <text>alpha-D-glucose 1-phosphate + ATP + H(+) = ADP-alpha-D-glucose + diphosphate</text>
        <dbReference type="Rhea" id="RHEA:12120"/>
        <dbReference type="ChEBI" id="CHEBI:15378"/>
        <dbReference type="ChEBI" id="CHEBI:30616"/>
        <dbReference type="ChEBI" id="CHEBI:33019"/>
        <dbReference type="ChEBI" id="CHEBI:57498"/>
        <dbReference type="ChEBI" id="CHEBI:58601"/>
        <dbReference type="EC" id="2.7.7.27"/>
    </reaction>
</comment>
<comment type="function">
    <text evidence="9">Involved in the biosynthesis of ADP-glucose, a building block required for the elongation reactions to produce glycogen. Catalyzes the reaction between ATP and alpha-D-glucose 1-phosphate (G1P) to produce pyrophosphate and ADP-Glc.</text>
</comment>
<keyword evidence="6 9" id="KW-0067">ATP-binding</keyword>
<comment type="caution">
    <text evidence="12">The sequence shown here is derived from an EMBL/GenBank/DDBJ whole genome shotgun (WGS) entry which is preliminary data.</text>
</comment>
<feature type="binding site" evidence="9">
    <location>
        <position position="165"/>
    </location>
    <ligand>
        <name>alpha-D-glucose 1-phosphate</name>
        <dbReference type="ChEBI" id="CHEBI:58601"/>
    </ligand>
</feature>
<evidence type="ECO:0000256" key="4">
    <source>
        <dbReference type="ARBA" id="ARBA00022695"/>
    </source>
</evidence>
<dbReference type="Pfam" id="PF00483">
    <property type="entry name" value="NTP_transferase"/>
    <property type="match status" value="1"/>
</dbReference>
<dbReference type="InterPro" id="IPR023049">
    <property type="entry name" value="GlgC_bac"/>
</dbReference>
<accession>A0ABP3X871</accession>
<dbReference type="Gene3D" id="2.160.10.10">
    <property type="entry name" value="Hexapeptide repeat proteins"/>
    <property type="match status" value="1"/>
</dbReference>
<dbReference type="InterPro" id="IPR005836">
    <property type="entry name" value="ADP_Glu_pyroP_CS"/>
</dbReference>
<dbReference type="InterPro" id="IPR056818">
    <property type="entry name" value="GlmU/GlgC-like_hexapep"/>
</dbReference>
<feature type="site" description="Could play a key role in the communication between the regulatory and the substrate sites" evidence="9">
    <location>
        <position position="60"/>
    </location>
</feature>
<keyword evidence="3 9" id="KW-0808">Transferase</keyword>
<evidence type="ECO:0000256" key="5">
    <source>
        <dbReference type="ARBA" id="ARBA00022741"/>
    </source>
</evidence>
<sequence>MGKKEIVAMILAGGQGSRLGVLTKNIAKPAVPFGGKYRIIDFPLSNCSNSGIYAVGVLTQYKPFELNAHIGIGNPWDLDRRDGGVSILPPYQEEKGGKWYKGTANAIYQNIEFIDNYDPEYILVLSGDHIYKMNYDSMLDFHKENNADATIAVINVPLKEASRFGIMNTKDDLTVYEFEEKPKKPKSTNASMGIYIFNWQVLKRYLIEDELDLESSNDFGKNIIPKMLKNKSKLMAYPFDGYWKDVGTIESLWEANMDLLKDDNTLNLHDEFWKIYSVNPVRPAQFIGKDAKVKNSLVVEGCTVYGEVENSVIFQGVHVGKNAVIKNSVIMTNSYIDDDVIIDKAIIGNDVVVNRGAKIGDGEKIAVVASENEINLDDEINTEKIS</sequence>
<name>A0ABP3X871_9CLOT</name>
<dbReference type="CDD" id="cd02508">
    <property type="entry name" value="ADP_Glucose_PP"/>
    <property type="match status" value="1"/>
</dbReference>
<keyword evidence="5 9" id="KW-0547">Nucleotide-binding</keyword>
<keyword evidence="2 9" id="KW-0321">Glycogen metabolism</keyword>
<evidence type="ECO:0000256" key="9">
    <source>
        <dbReference type="HAMAP-Rule" id="MF_00624"/>
    </source>
</evidence>
<feature type="binding site" evidence="9">
    <location>
        <position position="191"/>
    </location>
    <ligand>
        <name>alpha-D-glucose 1-phosphate</name>
        <dbReference type="ChEBI" id="CHEBI:58601"/>
    </ligand>
</feature>
<comment type="subunit">
    <text evidence="9">Homotetramer.</text>
</comment>
<feature type="domain" description="Glucose-1-phosphate adenylyltransferase/Bifunctional protein GlmU-like C-terminal hexapeptide" evidence="11">
    <location>
        <begin position="283"/>
        <end position="361"/>
    </location>
</feature>
<feature type="domain" description="Nucleotidyl transferase" evidence="10">
    <location>
        <begin position="8"/>
        <end position="261"/>
    </location>
</feature>
<dbReference type="SUPFAM" id="SSF53448">
    <property type="entry name" value="Nucleotide-diphospho-sugar transferases"/>
    <property type="match status" value="1"/>
</dbReference>
<dbReference type="CDD" id="cd04651">
    <property type="entry name" value="LbH_G1P_AT_C"/>
    <property type="match status" value="1"/>
</dbReference>
<dbReference type="Proteomes" id="UP001501764">
    <property type="component" value="Unassembled WGS sequence"/>
</dbReference>
<gene>
    <name evidence="9" type="primary">glgC</name>
    <name evidence="12" type="ORF">GCM10008916_29770</name>
</gene>
<evidence type="ECO:0000256" key="1">
    <source>
        <dbReference type="ARBA" id="ARBA00010443"/>
    </source>
</evidence>
<protein>
    <recommendedName>
        <fullName evidence="9">Glucose-1-phosphate adenylyltransferase</fullName>
        <ecNumber evidence="9">2.7.7.27</ecNumber>
    </recommendedName>
    <alternativeName>
        <fullName evidence="9">ADP-glucose pyrophosphorylase</fullName>
        <shortName evidence="9">ADPGlc PPase</shortName>
    </alternativeName>
    <alternativeName>
        <fullName evidence="9">ADP-glucose synthase</fullName>
    </alternativeName>
</protein>
<evidence type="ECO:0000313" key="12">
    <source>
        <dbReference type="EMBL" id="GAA0860851.1"/>
    </source>
</evidence>
<organism evidence="12 13">
    <name type="scientific">Clostridium nitritogenes</name>
    <dbReference type="NCBI Taxonomy" id="83340"/>
    <lineage>
        <taxon>Bacteria</taxon>
        <taxon>Bacillati</taxon>
        <taxon>Bacillota</taxon>
        <taxon>Clostridia</taxon>
        <taxon>Eubacteriales</taxon>
        <taxon>Clostridiaceae</taxon>
        <taxon>Clostridium</taxon>
    </lineage>
</organism>
<keyword evidence="13" id="KW-1185">Reference proteome</keyword>
<comment type="similarity">
    <text evidence="1 9">Belongs to the bacterial/plant glucose-1-phosphate adenylyltransferase family.</text>
</comment>
<dbReference type="InterPro" id="IPR029044">
    <property type="entry name" value="Nucleotide-diphossugar_trans"/>
</dbReference>
<proteinExistence type="inferred from homology"/>